<accession>A0ABW8NPG4</accession>
<dbReference type="EMBL" id="JBBKTX010000109">
    <property type="protein sequence ID" value="MFK4754878.1"/>
    <property type="molecule type" value="Genomic_DNA"/>
</dbReference>
<feature type="domain" description="Transposase IS66 central" evidence="1">
    <location>
        <begin position="2"/>
        <end position="80"/>
    </location>
</feature>
<dbReference type="Pfam" id="PF03050">
    <property type="entry name" value="DDE_Tnp_IS66"/>
    <property type="match status" value="1"/>
</dbReference>
<dbReference type="InterPro" id="IPR004291">
    <property type="entry name" value="Transposase_IS66_central"/>
</dbReference>
<dbReference type="InterPro" id="IPR052344">
    <property type="entry name" value="Transposase-related"/>
</dbReference>
<dbReference type="PANTHER" id="PTHR33678">
    <property type="entry name" value="BLL1576 PROTEIN"/>
    <property type="match status" value="1"/>
</dbReference>
<dbReference type="Proteomes" id="UP001620597">
    <property type="component" value="Unassembled WGS sequence"/>
</dbReference>
<gene>
    <name evidence="2" type="ORF">WG929_21020</name>
</gene>
<evidence type="ECO:0000313" key="3">
    <source>
        <dbReference type="Proteomes" id="UP001620597"/>
    </source>
</evidence>
<organism evidence="2 3">
    <name type="scientific">Oceanobacter antarcticus</name>
    <dbReference type="NCBI Taxonomy" id="3133425"/>
    <lineage>
        <taxon>Bacteria</taxon>
        <taxon>Pseudomonadati</taxon>
        <taxon>Pseudomonadota</taxon>
        <taxon>Gammaproteobacteria</taxon>
        <taxon>Oceanospirillales</taxon>
        <taxon>Oceanospirillaceae</taxon>
        <taxon>Oceanobacter</taxon>
    </lineage>
</organism>
<reference evidence="2 3" key="1">
    <citation type="submission" date="2024-03" db="EMBL/GenBank/DDBJ databases">
        <title>High-quality draft genome sequence of Oceanobacter sp. wDCs-4.</title>
        <authorList>
            <person name="Dong C."/>
        </authorList>
    </citation>
    <scope>NUCLEOTIDE SEQUENCE [LARGE SCALE GENOMIC DNA]</scope>
    <source>
        <strain evidence="3">wDCs-4</strain>
    </source>
</reference>
<comment type="caution">
    <text evidence="2">The sequence shown here is derived from an EMBL/GenBank/DDBJ whole genome shotgun (WGS) entry which is preliminary data.</text>
</comment>
<evidence type="ECO:0000313" key="2">
    <source>
        <dbReference type="EMBL" id="MFK4754878.1"/>
    </source>
</evidence>
<dbReference type="RefSeq" id="WP_416207641.1">
    <property type="nucleotide sequence ID" value="NZ_JBBKTX010000109.1"/>
</dbReference>
<proteinExistence type="predicted"/>
<feature type="non-terminal residue" evidence="2">
    <location>
        <position position="81"/>
    </location>
</feature>
<sequence length="81" mass="9328">SNASPGLLAHIAVAKYQDGLPLYRMETIFKRMGIHLPRNTLANWMMKSSELLQPLYNLLNDQLLESGYIHMDETRVQVLKE</sequence>
<feature type="non-terminal residue" evidence="2">
    <location>
        <position position="1"/>
    </location>
</feature>
<evidence type="ECO:0000259" key="1">
    <source>
        <dbReference type="Pfam" id="PF03050"/>
    </source>
</evidence>
<keyword evidence="3" id="KW-1185">Reference proteome</keyword>
<name>A0ABW8NPG4_9GAMM</name>
<protein>
    <submittedName>
        <fullName evidence="2">Transposase</fullName>
    </submittedName>
</protein>